<evidence type="ECO:0000313" key="5">
    <source>
        <dbReference type="Proteomes" id="UP000198281"/>
    </source>
</evidence>
<dbReference type="CDD" id="cd05009">
    <property type="entry name" value="SIS_GlmS_GlmD_2"/>
    <property type="match status" value="1"/>
</dbReference>
<dbReference type="RefSeq" id="WP_089219100.1">
    <property type="nucleotide sequence ID" value="NZ_FZOS01000006.1"/>
</dbReference>
<protein>
    <submittedName>
        <fullName evidence="4">Glutamine--fructose-6-phosphate transaminase</fullName>
    </submittedName>
</protein>
<keyword evidence="2" id="KW-0677">Repeat</keyword>
<dbReference type="PANTHER" id="PTHR10937:SF8">
    <property type="entry name" value="AMINOTRANSFERASE-RELATED"/>
    <property type="match status" value="1"/>
</dbReference>
<dbReference type="GO" id="GO:0097367">
    <property type="term" value="F:carbohydrate derivative binding"/>
    <property type="evidence" value="ECO:0007669"/>
    <property type="project" value="InterPro"/>
</dbReference>
<keyword evidence="1" id="KW-0808">Transferase</keyword>
<dbReference type="InterPro" id="IPR046348">
    <property type="entry name" value="SIS_dom_sf"/>
</dbReference>
<name>A0A239ELL4_9SPHN</name>
<dbReference type="InterPro" id="IPR035466">
    <property type="entry name" value="GlmS/AgaS_SIS"/>
</dbReference>
<feature type="domain" description="SIS" evidence="3">
    <location>
        <begin position="34"/>
        <end position="176"/>
    </location>
</feature>
<dbReference type="Pfam" id="PF01380">
    <property type="entry name" value="SIS"/>
    <property type="match status" value="2"/>
</dbReference>
<dbReference type="Proteomes" id="UP000198281">
    <property type="component" value="Unassembled WGS sequence"/>
</dbReference>
<keyword evidence="1" id="KW-0032">Aminotransferase</keyword>
<dbReference type="GO" id="GO:1901135">
    <property type="term" value="P:carbohydrate derivative metabolic process"/>
    <property type="evidence" value="ECO:0007669"/>
    <property type="project" value="InterPro"/>
</dbReference>
<dbReference type="Gene3D" id="3.40.50.10490">
    <property type="entry name" value="Glucose-6-phosphate isomerase like protein, domain 1"/>
    <property type="match status" value="2"/>
</dbReference>
<dbReference type="SUPFAM" id="SSF53697">
    <property type="entry name" value="SIS domain"/>
    <property type="match status" value="1"/>
</dbReference>
<proteinExistence type="predicted"/>
<dbReference type="InterPro" id="IPR035490">
    <property type="entry name" value="GlmS/FrlB_SIS"/>
</dbReference>
<dbReference type="CDD" id="cd05008">
    <property type="entry name" value="SIS_GlmS_GlmD_1"/>
    <property type="match status" value="1"/>
</dbReference>
<evidence type="ECO:0000313" key="4">
    <source>
        <dbReference type="EMBL" id="SNS44774.1"/>
    </source>
</evidence>
<gene>
    <name evidence="4" type="ORF">SAMN06295912_106176</name>
</gene>
<evidence type="ECO:0000256" key="2">
    <source>
        <dbReference type="ARBA" id="ARBA00022737"/>
    </source>
</evidence>
<evidence type="ECO:0000256" key="1">
    <source>
        <dbReference type="ARBA" id="ARBA00022576"/>
    </source>
</evidence>
<keyword evidence="5" id="KW-1185">Reference proteome</keyword>
<dbReference type="PROSITE" id="PS51464">
    <property type="entry name" value="SIS"/>
    <property type="match status" value="2"/>
</dbReference>
<dbReference type="GO" id="GO:0008483">
    <property type="term" value="F:transaminase activity"/>
    <property type="evidence" value="ECO:0007669"/>
    <property type="project" value="UniProtKB-KW"/>
</dbReference>
<dbReference type="OrthoDB" id="9761808at2"/>
<dbReference type="EMBL" id="FZOS01000006">
    <property type="protein sequence ID" value="SNS44774.1"/>
    <property type="molecule type" value="Genomic_DNA"/>
</dbReference>
<reference evidence="5" key="1">
    <citation type="submission" date="2017-06" db="EMBL/GenBank/DDBJ databases">
        <authorList>
            <person name="Varghese N."/>
            <person name="Submissions S."/>
        </authorList>
    </citation>
    <scope>NUCLEOTIDE SEQUENCE [LARGE SCALE GENOMIC DNA]</scope>
    <source>
        <strain evidence="5">LNB2</strain>
    </source>
</reference>
<dbReference type="PANTHER" id="PTHR10937">
    <property type="entry name" value="GLUCOSAMINE--FRUCTOSE-6-PHOSPHATE AMINOTRANSFERASE, ISOMERIZING"/>
    <property type="match status" value="1"/>
</dbReference>
<organism evidence="4 5">
    <name type="scientific">Edaphosphingomonas laterariae</name>
    <dbReference type="NCBI Taxonomy" id="861865"/>
    <lineage>
        <taxon>Bacteria</taxon>
        <taxon>Pseudomonadati</taxon>
        <taxon>Pseudomonadota</taxon>
        <taxon>Alphaproteobacteria</taxon>
        <taxon>Sphingomonadales</taxon>
        <taxon>Rhizorhabdaceae</taxon>
        <taxon>Edaphosphingomonas</taxon>
    </lineage>
</organism>
<dbReference type="InterPro" id="IPR001347">
    <property type="entry name" value="SIS_dom"/>
</dbReference>
<accession>A0A239ELL4</accession>
<feature type="domain" description="SIS" evidence="3">
    <location>
        <begin position="198"/>
        <end position="333"/>
    </location>
</feature>
<evidence type="ECO:0000259" key="3">
    <source>
        <dbReference type="PROSITE" id="PS51464"/>
    </source>
</evidence>
<dbReference type="AlphaFoldDB" id="A0A239ELL4"/>
<sequence length="343" mass="35552">MMNPESTLMFAEAAEAASVVTRQRAANAARLAELVETLRARPPRAVITCARGSSDHAATFAKYLIETRLGLLVSSAAPSVASVYGAEQRLADVLAIAISQSGKSPDLLATVDAAQKAGAQTLALVNVADSPLAGMVDHTLPLHAGPERSVAATKSYIATLAGLVDLVQALAGDDELGRALDAAPTLLRQAWDADWSPLVDTLADARGLFVVGRGLGLGVAQEAALKFKETCGLHAEAFSAAEVKHGPMALVGPGFPLLILRQSDETGEGVDDLAAEMAARGGPVLIAGGEAKGAIRLPTVAGHPVIEPMLQIQSFYRAVNALSVRRGFNPDQPPHLAKVTETL</sequence>